<reference evidence="6 7" key="1">
    <citation type="submission" date="2023-03" db="EMBL/GenBank/DDBJ databases">
        <title>Genome insight into feeding habits of ladybird beetles.</title>
        <authorList>
            <person name="Li H.-S."/>
            <person name="Huang Y.-H."/>
            <person name="Pang H."/>
        </authorList>
    </citation>
    <scope>NUCLEOTIDE SEQUENCE [LARGE SCALE GENOMIC DNA]</scope>
    <source>
        <strain evidence="6">SYSU_2023b</strain>
        <tissue evidence="6">Whole body</tissue>
    </source>
</reference>
<evidence type="ECO:0000256" key="4">
    <source>
        <dbReference type="ARBA" id="ARBA00023136"/>
    </source>
</evidence>
<comment type="subcellular location">
    <subcellularLocation>
        <location evidence="1">Membrane</location>
        <topology evidence="1">Multi-pass membrane protein</topology>
    </subcellularLocation>
</comment>
<keyword evidence="4 5" id="KW-0472">Membrane</keyword>
<feature type="transmembrane region" description="Helical" evidence="5">
    <location>
        <begin position="451"/>
        <end position="472"/>
    </location>
</feature>
<dbReference type="InterPro" id="IPR036259">
    <property type="entry name" value="MFS_trans_sf"/>
</dbReference>
<dbReference type="GO" id="GO:0016020">
    <property type="term" value="C:membrane"/>
    <property type="evidence" value="ECO:0007669"/>
    <property type="project" value="UniProtKB-SubCell"/>
</dbReference>
<feature type="transmembrane region" description="Helical" evidence="5">
    <location>
        <begin position="28"/>
        <end position="46"/>
    </location>
</feature>
<evidence type="ECO:0000256" key="3">
    <source>
        <dbReference type="ARBA" id="ARBA00022989"/>
    </source>
</evidence>
<feature type="transmembrane region" description="Helical" evidence="5">
    <location>
        <begin position="329"/>
        <end position="348"/>
    </location>
</feature>
<organism evidence="6 7">
    <name type="scientific">Henosepilachna vigintioctopunctata</name>
    <dbReference type="NCBI Taxonomy" id="420089"/>
    <lineage>
        <taxon>Eukaryota</taxon>
        <taxon>Metazoa</taxon>
        <taxon>Ecdysozoa</taxon>
        <taxon>Arthropoda</taxon>
        <taxon>Hexapoda</taxon>
        <taxon>Insecta</taxon>
        <taxon>Pterygota</taxon>
        <taxon>Neoptera</taxon>
        <taxon>Endopterygota</taxon>
        <taxon>Coleoptera</taxon>
        <taxon>Polyphaga</taxon>
        <taxon>Cucujiformia</taxon>
        <taxon>Coccinelloidea</taxon>
        <taxon>Coccinellidae</taxon>
        <taxon>Epilachninae</taxon>
        <taxon>Epilachnini</taxon>
        <taxon>Henosepilachna</taxon>
    </lineage>
</organism>
<dbReference type="PANTHER" id="PTHR23507:SF1">
    <property type="entry name" value="FI18259P1-RELATED"/>
    <property type="match status" value="1"/>
</dbReference>
<evidence type="ECO:0000313" key="7">
    <source>
        <dbReference type="Proteomes" id="UP001431783"/>
    </source>
</evidence>
<proteinExistence type="predicted"/>
<protein>
    <recommendedName>
        <fullName evidence="8">Proton-coupled folate transporter</fullName>
    </recommendedName>
</protein>
<keyword evidence="2 5" id="KW-0812">Transmembrane</keyword>
<dbReference type="InterPro" id="IPR011701">
    <property type="entry name" value="MFS"/>
</dbReference>
<feature type="transmembrane region" description="Helical" evidence="5">
    <location>
        <begin position="293"/>
        <end position="317"/>
    </location>
</feature>
<feature type="transmembrane region" description="Helical" evidence="5">
    <location>
        <begin position="133"/>
        <end position="156"/>
    </location>
</feature>
<dbReference type="AlphaFoldDB" id="A0AAW1V609"/>
<dbReference type="SUPFAM" id="SSF103473">
    <property type="entry name" value="MFS general substrate transporter"/>
    <property type="match status" value="1"/>
</dbReference>
<comment type="caution">
    <text evidence="6">The sequence shown here is derived from an EMBL/GenBank/DDBJ whole genome shotgun (WGS) entry which is preliminary data.</text>
</comment>
<dbReference type="Pfam" id="PF07690">
    <property type="entry name" value="MFS_1"/>
    <property type="match status" value="1"/>
</dbReference>
<dbReference type="Proteomes" id="UP001431783">
    <property type="component" value="Unassembled WGS sequence"/>
</dbReference>
<evidence type="ECO:0000256" key="2">
    <source>
        <dbReference type="ARBA" id="ARBA00022692"/>
    </source>
</evidence>
<dbReference type="PANTHER" id="PTHR23507">
    <property type="entry name" value="ZGC:174356"/>
    <property type="match status" value="1"/>
</dbReference>
<feature type="transmembrane region" description="Helical" evidence="5">
    <location>
        <begin position="168"/>
        <end position="188"/>
    </location>
</feature>
<evidence type="ECO:0008006" key="8">
    <source>
        <dbReference type="Google" id="ProtNLM"/>
    </source>
</evidence>
<evidence type="ECO:0000256" key="1">
    <source>
        <dbReference type="ARBA" id="ARBA00004141"/>
    </source>
</evidence>
<accession>A0AAW1V609</accession>
<feature type="transmembrane region" description="Helical" evidence="5">
    <location>
        <begin position="384"/>
        <end position="407"/>
    </location>
</feature>
<sequence>MTSIPKSSSMDLNSNNNLPNEMNTLQRIKYIITHITVEPLIFFYILPGTMGVLATQNMNLEKACRVNLQYNSTICDAMVRRDHSGYEDYQEEEVHQLVAKMLIIKTAIVGFVPTCLLLFFGSWSDRHGRRKPVILFPVFGDIISYLCLFLCAYFFLELSVQYSTFADALPYSLGGGPPCIALGIYSYISERSSEKDRTIRVGTVSMFQNIAIAIGNAIAGFLIKPLGYEGVYATSTLIMSCIFIYGLIIIKDTNIIKVQKTQNCLGDFFYFGHIKNTFNICFKDGPNNRKWKMMIMMLISLTIMGPFYGEIAVLYLYTRIKFEWDETNFSIYNTLQFVIQICGSTFALSYFTKYLKLNDALLGVIAMISKTTACLMYAFAPTGSYFLCGVFAEIFHGTSHIAMRSIISKIVPPNELGQATSVFGVCEAVMPLLFGPFYSTLYNYTLRSFPGTFYLVSAGTYLIAMMLYYWLYRTDKIEEELRDRKAKQQMENLLNRQCT</sequence>
<dbReference type="Gene3D" id="1.20.1250.20">
    <property type="entry name" value="MFS general substrate transporter like domains"/>
    <property type="match status" value="2"/>
</dbReference>
<keyword evidence="7" id="KW-1185">Reference proteome</keyword>
<gene>
    <name evidence="6" type="ORF">WA026_013450</name>
</gene>
<dbReference type="GO" id="GO:0022857">
    <property type="term" value="F:transmembrane transporter activity"/>
    <property type="evidence" value="ECO:0007669"/>
    <property type="project" value="InterPro"/>
</dbReference>
<name>A0AAW1V609_9CUCU</name>
<evidence type="ECO:0000313" key="6">
    <source>
        <dbReference type="EMBL" id="KAK9891132.1"/>
    </source>
</evidence>
<keyword evidence="3 5" id="KW-1133">Transmembrane helix</keyword>
<feature type="transmembrane region" description="Helical" evidence="5">
    <location>
        <begin position="230"/>
        <end position="250"/>
    </location>
</feature>
<feature type="transmembrane region" description="Helical" evidence="5">
    <location>
        <begin position="200"/>
        <end position="224"/>
    </location>
</feature>
<feature type="transmembrane region" description="Helical" evidence="5">
    <location>
        <begin position="102"/>
        <end position="121"/>
    </location>
</feature>
<dbReference type="EMBL" id="JARQZJ010000127">
    <property type="protein sequence ID" value="KAK9891132.1"/>
    <property type="molecule type" value="Genomic_DNA"/>
</dbReference>
<evidence type="ECO:0000256" key="5">
    <source>
        <dbReference type="SAM" id="Phobius"/>
    </source>
</evidence>